<comment type="caution">
    <text evidence="2">The sequence shown here is derived from an EMBL/GenBank/DDBJ whole genome shotgun (WGS) entry which is preliminary data.</text>
</comment>
<reference evidence="2" key="1">
    <citation type="submission" date="2021-09" db="EMBL/GenBank/DDBJ databases">
        <authorList>
            <person name="Martin H S."/>
        </authorList>
    </citation>
    <scope>NUCLEOTIDE SEQUENCE</scope>
</reference>
<organism evidence="2 3">
    <name type="scientific">Danaus chrysippus</name>
    <name type="common">African queen</name>
    <dbReference type="NCBI Taxonomy" id="151541"/>
    <lineage>
        <taxon>Eukaryota</taxon>
        <taxon>Metazoa</taxon>
        <taxon>Ecdysozoa</taxon>
        <taxon>Arthropoda</taxon>
        <taxon>Hexapoda</taxon>
        <taxon>Insecta</taxon>
        <taxon>Pterygota</taxon>
        <taxon>Neoptera</taxon>
        <taxon>Endopterygota</taxon>
        <taxon>Lepidoptera</taxon>
        <taxon>Glossata</taxon>
        <taxon>Ditrysia</taxon>
        <taxon>Papilionoidea</taxon>
        <taxon>Nymphalidae</taxon>
        <taxon>Danainae</taxon>
        <taxon>Danaini</taxon>
        <taxon>Danaina</taxon>
        <taxon>Danaus</taxon>
        <taxon>Anosia</taxon>
    </lineage>
</organism>
<dbReference type="EMBL" id="CAKASE010000043">
    <property type="protein sequence ID" value="CAG9558891.1"/>
    <property type="molecule type" value="Genomic_DNA"/>
</dbReference>
<evidence type="ECO:0000313" key="2">
    <source>
        <dbReference type="EMBL" id="CAG9558891.1"/>
    </source>
</evidence>
<feature type="region of interest" description="Disordered" evidence="1">
    <location>
        <begin position="1"/>
        <end position="118"/>
    </location>
</feature>
<dbReference type="Proteomes" id="UP000789524">
    <property type="component" value="Unassembled WGS sequence"/>
</dbReference>
<dbReference type="OrthoDB" id="343092at2759"/>
<protein>
    <submittedName>
        <fullName evidence="2">(African queen) hypothetical protein</fullName>
    </submittedName>
</protein>
<evidence type="ECO:0000313" key="3">
    <source>
        <dbReference type="Proteomes" id="UP000789524"/>
    </source>
</evidence>
<dbReference type="Gene3D" id="1.10.150.670">
    <property type="entry name" value="Crossover junction endonuclease EME1, DNA-binding domain"/>
    <property type="match status" value="1"/>
</dbReference>
<gene>
    <name evidence="2" type="ORF">DCHRY22_LOCUS861</name>
</gene>
<sequence length="414" mass="46188">MSSDEDIHISPPPNLFSRPSTSKCVPEVIVIDSDSDPEPEPPKVSKKEEFTTRVLRSSKRSLSNIKDNSGPIAGPSKKPIPPLLPISILKKKPKPPQPVKEKEILKKKKPKPDTEDDAYEPIRLDPLELFVDMDPQLKDKWYLASLDSEAEAARIKVRPDSFLEGTGLLLWSKAEESTLVSVQGKVELTPPEVRCPHGLYICEMAFAAPRVRDKVFINHIKSLTAIACCKLTVVLFGYKEYFRTACKRYPVVTDFDIETVIGDLLIDTKCDALIIDEPSELVQTVLQCNKGFISHYKYEPTNAISENAEFFMNGFKKRCVPVDEDGVGLARLWQQMLSVLPLTTLETARALCTKFKTLRTLYEAVFTTAGLKSIANVNAPRTILTGSRVKKLGPEMAERLMTLLASEDPTVVVS</sequence>
<feature type="compositionally biased region" description="Basic and acidic residues" evidence="1">
    <location>
        <begin position="40"/>
        <end position="51"/>
    </location>
</feature>
<keyword evidence="3" id="KW-1185">Reference proteome</keyword>
<accession>A0A8J2MAR7</accession>
<dbReference type="InterPro" id="IPR042530">
    <property type="entry name" value="EME1/EME2_C"/>
</dbReference>
<proteinExistence type="predicted"/>
<dbReference type="AlphaFoldDB" id="A0A8J2MAR7"/>
<evidence type="ECO:0000256" key="1">
    <source>
        <dbReference type="SAM" id="MobiDB-lite"/>
    </source>
</evidence>
<name>A0A8J2MAR7_9NEOP</name>